<dbReference type="GO" id="GO:0006874">
    <property type="term" value="P:intracellular calcium ion homeostasis"/>
    <property type="evidence" value="ECO:0007669"/>
    <property type="project" value="TreeGrafter"/>
</dbReference>
<feature type="compositionally biased region" description="Low complexity" evidence="6">
    <location>
        <begin position="948"/>
        <end position="963"/>
    </location>
</feature>
<feature type="compositionally biased region" description="Polar residues" evidence="6">
    <location>
        <begin position="736"/>
        <end position="745"/>
    </location>
</feature>
<evidence type="ECO:0000313" key="10">
    <source>
        <dbReference type="Proteomes" id="UP000191522"/>
    </source>
</evidence>
<dbReference type="InterPro" id="IPR002048">
    <property type="entry name" value="EF_hand_dom"/>
</dbReference>
<feature type="region of interest" description="Disordered" evidence="6">
    <location>
        <begin position="801"/>
        <end position="831"/>
    </location>
</feature>
<feature type="region of interest" description="Disordered" evidence="6">
    <location>
        <begin position="868"/>
        <end position="991"/>
    </location>
</feature>
<feature type="region of interest" description="Disordered" evidence="6">
    <location>
        <begin position="682"/>
        <end position="719"/>
    </location>
</feature>
<evidence type="ECO:0000256" key="2">
    <source>
        <dbReference type="ARBA" id="ARBA00022692"/>
    </source>
</evidence>
<feature type="compositionally biased region" description="Polar residues" evidence="6">
    <location>
        <begin position="964"/>
        <end position="974"/>
    </location>
</feature>
<dbReference type="OrthoDB" id="544685at2759"/>
<evidence type="ECO:0000256" key="6">
    <source>
        <dbReference type="SAM" id="MobiDB-lite"/>
    </source>
</evidence>
<dbReference type="GO" id="GO:0005262">
    <property type="term" value="F:calcium channel activity"/>
    <property type="evidence" value="ECO:0007669"/>
    <property type="project" value="TreeGrafter"/>
</dbReference>
<dbReference type="InterPro" id="IPR018247">
    <property type="entry name" value="EF_Hand_1_Ca_BS"/>
</dbReference>
<feature type="transmembrane region" description="Helical" evidence="7">
    <location>
        <begin position="147"/>
        <end position="168"/>
    </location>
</feature>
<dbReference type="Pfam" id="PF00924">
    <property type="entry name" value="MS_channel_2nd"/>
    <property type="match status" value="1"/>
</dbReference>
<evidence type="ECO:0000259" key="8">
    <source>
        <dbReference type="PROSITE" id="PS50222"/>
    </source>
</evidence>
<comment type="caution">
    <text evidence="9">The sequence shown here is derived from an EMBL/GenBank/DDBJ whole genome shotgun (WGS) entry which is preliminary data.</text>
</comment>
<feature type="compositionally biased region" description="Basic and acidic residues" evidence="6">
    <location>
        <begin position="16"/>
        <end position="27"/>
    </location>
</feature>
<name>A0A1V6PB00_PENDC</name>
<dbReference type="InterPro" id="IPR010920">
    <property type="entry name" value="LSM_dom_sf"/>
</dbReference>
<feature type="compositionally biased region" description="Acidic residues" evidence="6">
    <location>
        <begin position="686"/>
        <end position="699"/>
    </location>
</feature>
<evidence type="ECO:0000256" key="1">
    <source>
        <dbReference type="ARBA" id="ARBA00004370"/>
    </source>
</evidence>
<feature type="compositionally biased region" description="Polar residues" evidence="6">
    <location>
        <begin position="801"/>
        <end position="823"/>
    </location>
</feature>
<feature type="compositionally biased region" description="Basic and acidic residues" evidence="6">
    <location>
        <begin position="979"/>
        <end position="991"/>
    </location>
</feature>
<evidence type="ECO:0000256" key="5">
    <source>
        <dbReference type="ARBA" id="ARBA00023136"/>
    </source>
</evidence>
<evidence type="ECO:0000313" key="9">
    <source>
        <dbReference type="EMBL" id="OQD74191.1"/>
    </source>
</evidence>
<dbReference type="GO" id="GO:0005509">
    <property type="term" value="F:calcium ion binding"/>
    <property type="evidence" value="ECO:0007669"/>
    <property type="project" value="InterPro"/>
</dbReference>
<feature type="transmembrane region" description="Helical" evidence="7">
    <location>
        <begin position="472"/>
        <end position="498"/>
    </location>
</feature>
<dbReference type="GO" id="GO:0016020">
    <property type="term" value="C:membrane"/>
    <property type="evidence" value="ECO:0007669"/>
    <property type="project" value="UniProtKB-SubCell"/>
</dbReference>
<dbReference type="SUPFAM" id="SSF50182">
    <property type="entry name" value="Sm-like ribonucleoproteins"/>
    <property type="match status" value="1"/>
</dbReference>
<keyword evidence="3" id="KW-0106">Calcium</keyword>
<evidence type="ECO:0000256" key="3">
    <source>
        <dbReference type="ARBA" id="ARBA00022837"/>
    </source>
</evidence>
<feature type="compositionally biased region" description="Polar residues" evidence="6">
    <location>
        <begin position="910"/>
        <end position="931"/>
    </location>
</feature>
<dbReference type="InterPro" id="IPR006685">
    <property type="entry name" value="MscS_channel_2nd"/>
</dbReference>
<reference evidence="10" key="1">
    <citation type="journal article" date="2017" name="Nat. Microbiol.">
        <title>Global analysis of biosynthetic gene clusters reveals vast potential of secondary metabolite production in Penicillium species.</title>
        <authorList>
            <person name="Nielsen J.C."/>
            <person name="Grijseels S."/>
            <person name="Prigent S."/>
            <person name="Ji B."/>
            <person name="Dainat J."/>
            <person name="Nielsen K.F."/>
            <person name="Frisvad J.C."/>
            <person name="Workman M."/>
            <person name="Nielsen J."/>
        </authorList>
    </citation>
    <scope>NUCLEOTIDE SEQUENCE [LARGE SCALE GENOMIC DNA]</scope>
    <source>
        <strain evidence="10">IBT 11843</strain>
    </source>
</reference>
<dbReference type="Pfam" id="PF25886">
    <property type="entry name" value="Msy1"/>
    <property type="match status" value="1"/>
</dbReference>
<proteinExistence type="predicted"/>
<evidence type="ECO:0000256" key="4">
    <source>
        <dbReference type="ARBA" id="ARBA00022989"/>
    </source>
</evidence>
<dbReference type="SUPFAM" id="SSF47473">
    <property type="entry name" value="EF-hand"/>
    <property type="match status" value="1"/>
</dbReference>
<keyword evidence="10" id="KW-1185">Reference proteome</keyword>
<feature type="compositionally biased region" description="Polar residues" evidence="6">
    <location>
        <begin position="707"/>
        <end position="716"/>
    </location>
</feature>
<feature type="compositionally biased region" description="Polar residues" evidence="6">
    <location>
        <begin position="78"/>
        <end position="87"/>
    </location>
</feature>
<dbReference type="STRING" id="69771.A0A1V6PB00"/>
<feature type="domain" description="EF-hand" evidence="8">
    <location>
        <begin position="416"/>
        <end position="451"/>
    </location>
</feature>
<dbReference type="PROSITE" id="PS00018">
    <property type="entry name" value="EF_HAND_1"/>
    <property type="match status" value="1"/>
</dbReference>
<feature type="region of interest" description="Disordered" evidence="6">
    <location>
        <begin position="736"/>
        <end position="765"/>
    </location>
</feature>
<feature type="transmembrane region" description="Helical" evidence="7">
    <location>
        <begin position="237"/>
        <end position="262"/>
    </location>
</feature>
<dbReference type="PANTHER" id="PTHR31323:SF14">
    <property type="entry name" value="MECHANOSENSITIVE ION CHANNEL PROTEIN MSY2"/>
    <property type="match status" value="1"/>
</dbReference>
<dbReference type="InterPro" id="IPR023408">
    <property type="entry name" value="MscS_beta-dom_sf"/>
</dbReference>
<feature type="transmembrane region" description="Helical" evidence="7">
    <location>
        <begin position="115"/>
        <end position="135"/>
    </location>
</feature>
<sequence>MRSRLGINATRLSHRFEQIPDLPHEKMANPNDATIDIPLTEQNGARNWGSSHSNTTAAEPHGEKAALRGPGRRRRQITDINESTGKPSDSPEDGGVNRLGRIYQAIYNFSIVTRYMIYVIPIGLLIAIPIIVGATDAQDAYIGGVHLYWFFTWIEVVWVSLWGCKIFAKFIPYVFQTLCGFVSSGTRKYALILRALEIPITVVLWCVISLVTFLPIMRYGVDNRSDVTSWEKSVKNILFALLVCSLIFLGEKAIVQLISISYHRKQFDAKIRESKHNVYLVGLLFEASRNMFPMYCPEFAEEDTTILDPILSQVGSSRNSKRASMMPLRMIQNVGRQVGQNVGRFGDKVTAAFGNVASELTGKQVFNPEATHSIVVQALERKRCAAAMARRIWMSFVVEGRESLLLEDIVEVLGPEHEAEAEECFVALDKDGNGDISLDEMILTITEFGRTRKSLNSSMYDVDQAIRILDNLLLSVAFIVGVLVFVSFVTTGFGTVIAAGATSLLSLSFIFSISAQEVLGSCIFLFVKHPFDIGDRIEILGKSYIVERISLLFSVFRTVDDHRMTQVPNNILNSLWVDNFTRANAMHEQLTVPVSFDTSFAEIQALRGEMELFVRDKDNCRDFQQEIDVEVVGVGDMDKLELRVDIRHKSNWSNETVRAARRSKFMCALVLAMRKIPIRAPGAAAPEEDAKDEGGDEDKGDNADAGSTSGNRKSSVTAGTDQAGVTAAAAGATMNDSLAPNTAQATGIDRGRSSGSVSQRGTGSNTLQREAAIAEHLNSRSPGADIGRGEQSEGLYRTITGASSQGRQSVHSTLTTSAPSRGLSTGHRKAGLRASYNDEEHPMPPPPLSPVHAGMTPSTSNVPILNHPAPPGARGSVRYEPPNQGPTNPIIGSPESDNYHGYYRQDTGYEPTTVTGEAQPVSGITESSSPYEVQDRYDPVSPPSIYSPQPSAPAAFAPIAQPQDNTHQRSSFISRTLKRGKDSRPQGEGEA</sequence>
<feature type="compositionally biased region" description="Polar residues" evidence="6">
    <location>
        <begin position="40"/>
        <end position="57"/>
    </location>
</feature>
<feature type="region of interest" description="Disordered" evidence="6">
    <location>
        <begin position="16"/>
        <end position="93"/>
    </location>
</feature>
<keyword evidence="4 7" id="KW-1133">Transmembrane helix</keyword>
<keyword evidence="2 7" id="KW-0812">Transmembrane</keyword>
<evidence type="ECO:0000256" key="7">
    <source>
        <dbReference type="SAM" id="Phobius"/>
    </source>
</evidence>
<dbReference type="InterPro" id="IPR011992">
    <property type="entry name" value="EF-hand-dom_pair"/>
</dbReference>
<gene>
    <name evidence="9" type="ORF">PENDEC_c012G06662</name>
</gene>
<dbReference type="Gene3D" id="2.30.30.60">
    <property type="match status" value="1"/>
</dbReference>
<comment type="subcellular location">
    <subcellularLocation>
        <location evidence="1">Membrane</location>
    </subcellularLocation>
</comment>
<accession>A0A1V6PB00</accession>
<dbReference type="Gene3D" id="1.10.238.10">
    <property type="entry name" value="EF-hand"/>
    <property type="match status" value="1"/>
</dbReference>
<organism evidence="9 10">
    <name type="scientific">Penicillium decumbens</name>
    <dbReference type="NCBI Taxonomy" id="69771"/>
    <lineage>
        <taxon>Eukaryota</taxon>
        <taxon>Fungi</taxon>
        <taxon>Dikarya</taxon>
        <taxon>Ascomycota</taxon>
        <taxon>Pezizomycotina</taxon>
        <taxon>Eurotiomycetes</taxon>
        <taxon>Eurotiomycetidae</taxon>
        <taxon>Eurotiales</taxon>
        <taxon>Aspergillaceae</taxon>
        <taxon>Penicillium</taxon>
    </lineage>
</organism>
<dbReference type="InterPro" id="IPR058650">
    <property type="entry name" value="Msy1/2-like"/>
</dbReference>
<dbReference type="PANTHER" id="PTHR31323">
    <property type="entry name" value="MECHANOSENSITIVE ION CHANNEL PROTEIN MSY2"/>
    <property type="match status" value="1"/>
</dbReference>
<dbReference type="AlphaFoldDB" id="A0A1V6PB00"/>
<keyword evidence="5 7" id="KW-0472">Membrane</keyword>
<feature type="compositionally biased region" description="Low complexity" evidence="6">
    <location>
        <begin position="753"/>
        <end position="764"/>
    </location>
</feature>
<dbReference type="EMBL" id="MDYL01000012">
    <property type="protein sequence ID" value="OQD74191.1"/>
    <property type="molecule type" value="Genomic_DNA"/>
</dbReference>
<dbReference type="OMA" id="HSMHDVD"/>
<dbReference type="Proteomes" id="UP000191522">
    <property type="component" value="Unassembled WGS sequence"/>
</dbReference>
<protein>
    <recommendedName>
        <fullName evidence="8">EF-hand domain-containing protein</fullName>
    </recommendedName>
</protein>
<dbReference type="PROSITE" id="PS50222">
    <property type="entry name" value="EF_HAND_2"/>
    <property type="match status" value="1"/>
</dbReference>
<feature type="transmembrane region" description="Helical" evidence="7">
    <location>
        <begin position="189"/>
        <end position="217"/>
    </location>
</feature>